<proteinExistence type="predicted"/>
<gene>
    <name evidence="1" type="ORF">SAMN04488121_101149</name>
</gene>
<reference evidence="1 2" key="1">
    <citation type="submission" date="2016-10" db="EMBL/GenBank/DDBJ databases">
        <authorList>
            <person name="de Groot N.N."/>
        </authorList>
    </citation>
    <scope>NUCLEOTIDE SEQUENCE [LARGE SCALE GENOMIC DNA]</scope>
    <source>
        <strain evidence="1 2">DSM 527</strain>
    </source>
</reference>
<organism evidence="1 2">
    <name type="scientific">Chitinophaga filiformis</name>
    <name type="common">Myxococcus filiformis</name>
    <name type="synonym">Flexibacter filiformis</name>
    <dbReference type="NCBI Taxonomy" id="104663"/>
    <lineage>
        <taxon>Bacteria</taxon>
        <taxon>Pseudomonadati</taxon>
        <taxon>Bacteroidota</taxon>
        <taxon>Chitinophagia</taxon>
        <taxon>Chitinophagales</taxon>
        <taxon>Chitinophagaceae</taxon>
        <taxon>Chitinophaga</taxon>
    </lineage>
</organism>
<dbReference type="RefSeq" id="WP_089828324.1">
    <property type="nucleotide sequence ID" value="NZ_FNBN01000001.1"/>
</dbReference>
<sequence>MIIFVDEEEEKRKEEQIREELRKERADRVAKIWQQILDDRKRGIHKTLEERIEEDYYNSLGVEDQFFYGEERRVRKFLESIK</sequence>
<dbReference type="AlphaFoldDB" id="A0A1G7GT47"/>
<dbReference type="OrthoDB" id="9866275at2"/>
<dbReference type="Proteomes" id="UP000199045">
    <property type="component" value="Unassembled WGS sequence"/>
</dbReference>
<accession>A0A1G7GT47</accession>
<dbReference type="EMBL" id="FNBN01000001">
    <property type="protein sequence ID" value="SDE91304.1"/>
    <property type="molecule type" value="Genomic_DNA"/>
</dbReference>
<evidence type="ECO:0000313" key="1">
    <source>
        <dbReference type="EMBL" id="SDE91304.1"/>
    </source>
</evidence>
<protein>
    <submittedName>
        <fullName evidence="1">Uncharacterized protein</fullName>
    </submittedName>
</protein>
<dbReference type="STRING" id="104663.SAMN04488121_101149"/>
<evidence type="ECO:0000313" key="2">
    <source>
        <dbReference type="Proteomes" id="UP000199045"/>
    </source>
</evidence>
<name>A0A1G7GT47_CHIFI</name>